<dbReference type="eggNOG" id="COG2265">
    <property type="taxonomic scope" value="Bacteria"/>
</dbReference>
<name>S3CCF5_9BURK</name>
<evidence type="ECO:0000256" key="4">
    <source>
        <dbReference type="ARBA" id="ARBA00022679"/>
    </source>
</evidence>
<dbReference type="PANTHER" id="PTHR11061">
    <property type="entry name" value="RNA M5U METHYLTRANSFERASE"/>
    <property type="match status" value="1"/>
</dbReference>
<feature type="binding site" evidence="9 10">
    <location>
        <position position="331"/>
    </location>
    <ligand>
        <name>S-adenosyl-L-methionine</name>
        <dbReference type="ChEBI" id="CHEBI:59789"/>
    </ligand>
</feature>
<dbReference type="GO" id="GO:0005506">
    <property type="term" value="F:iron ion binding"/>
    <property type="evidence" value="ECO:0007669"/>
    <property type="project" value="UniProtKB-UniRule"/>
</dbReference>
<dbReference type="PROSITE" id="PS01231">
    <property type="entry name" value="TRMA_2"/>
    <property type="match status" value="1"/>
</dbReference>
<dbReference type="InterPro" id="IPR029063">
    <property type="entry name" value="SAM-dependent_MTases_sf"/>
</dbReference>
<feature type="active site" evidence="11">
    <location>
        <position position="412"/>
    </location>
</feature>
<evidence type="ECO:0000256" key="11">
    <source>
        <dbReference type="PROSITE-ProRule" id="PRU10015"/>
    </source>
</evidence>
<dbReference type="AlphaFoldDB" id="S3CCF5"/>
<keyword evidence="2 9" id="KW-0698">rRNA processing</keyword>
<evidence type="ECO:0000256" key="8">
    <source>
        <dbReference type="ARBA" id="ARBA00023014"/>
    </source>
</evidence>
<dbReference type="Pfam" id="PF05958">
    <property type="entry name" value="tRNA_U5-meth_tr"/>
    <property type="match status" value="1"/>
</dbReference>
<evidence type="ECO:0000259" key="12">
    <source>
        <dbReference type="PROSITE" id="PS50926"/>
    </source>
</evidence>
<dbReference type="HOGENOM" id="CLU_014689_8_2_4"/>
<dbReference type="PROSITE" id="PS51687">
    <property type="entry name" value="SAM_MT_RNA_M5U"/>
    <property type="match status" value="1"/>
</dbReference>
<keyword evidence="1 9" id="KW-0004">4Fe-4S</keyword>
<keyword evidence="14" id="KW-1185">Reference proteome</keyword>
<keyword evidence="6 9" id="KW-0479">Metal-binding</keyword>
<dbReference type="EMBL" id="ATCF01000027">
    <property type="protein sequence ID" value="EPD98204.1"/>
    <property type="molecule type" value="Genomic_DNA"/>
</dbReference>
<keyword evidence="4 9" id="KW-0808">Transferase</keyword>
<evidence type="ECO:0000256" key="10">
    <source>
        <dbReference type="PROSITE-ProRule" id="PRU01024"/>
    </source>
</evidence>
<feature type="binding site" evidence="9">
    <location>
        <position position="359"/>
    </location>
    <ligand>
        <name>S-adenosyl-L-methionine</name>
        <dbReference type="ChEBI" id="CHEBI:59789"/>
    </ligand>
</feature>
<dbReference type="InterPro" id="IPR002792">
    <property type="entry name" value="TRAM_dom"/>
</dbReference>
<feature type="binding site" evidence="9">
    <location>
        <position position="315"/>
    </location>
    <ligand>
        <name>S-adenosyl-L-methionine</name>
        <dbReference type="ChEBI" id="CHEBI:59789"/>
    </ligand>
</feature>
<comment type="caution">
    <text evidence="13">The sequence shown here is derived from an EMBL/GenBank/DDBJ whole genome shotgun (WGS) entry which is preliminary data.</text>
</comment>
<feature type="binding site" evidence="9 10">
    <location>
        <position position="310"/>
    </location>
    <ligand>
        <name>S-adenosyl-L-methionine</name>
        <dbReference type="ChEBI" id="CHEBI:59789"/>
    </ligand>
</feature>
<dbReference type="InterPro" id="IPR030391">
    <property type="entry name" value="MeTrfase_TrmA_CS"/>
</dbReference>
<feature type="domain" description="TRAM" evidence="12">
    <location>
        <begin position="8"/>
        <end position="66"/>
    </location>
</feature>
<dbReference type="GO" id="GO:0003723">
    <property type="term" value="F:RNA binding"/>
    <property type="evidence" value="ECO:0007669"/>
    <property type="project" value="InterPro"/>
</dbReference>
<dbReference type="InterPro" id="IPR012340">
    <property type="entry name" value="NA-bd_OB-fold"/>
</dbReference>
<evidence type="ECO:0000256" key="7">
    <source>
        <dbReference type="ARBA" id="ARBA00023004"/>
    </source>
</evidence>
<evidence type="ECO:0000256" key="2">
    <source>
        <dbReference type="ARBA" id="ARBA00022552"/>
    </source>
</evidence>
<dbReference type="SUPFAM" id="SSF53335">
    <property type="entry name" value="S-adenosyl-L-methionine-dependent methyltransferases"/>
    <property type="match status" value="1"/>
</dbReference>
<feature type="binding site" evidence="9">
    <location>
        <position position="79"/>
    </location>
    <ligand>
        <name>[4Fe-4S] cluster</name>
        <dbReference type="ChEBI" id="CHEBI:49883"/>
    </ligand>
</feature>
<evidence type="ECO:0000256" key="6">
    <source>
        <dbReference type="ARBA" id="ARBA00022723"/>
    </source>
</evidence>
<evidence type="ECO:0000313" key="13">
    <source>
        <dbReference type="EMBL" id="EPD98204.1"/>
    </source>
</evidence>
<dbReference type="GO" id="GO:0051539">
    <property type="term" value="F:4 iron, 4 sulfur cluster binding"/>
    <property type="evidence" value="ECO:0007669"/>
    <property type="project" value="UniProtKB-KW"/>
</dbReference>
<proteinExistence type="inferred from homology"/>
<evidence type="ECO:0000256" key="9">
    <source>
        <dbReference type="HAMAP-Rule" id="MF_01010"/>
    </source>
</evidence>
<dbReference type="SUPFAM" id="SSF50249">
    <property type="entry name" value="Nucleic acid-binding proteins"/>
    <property type="match status" value="1"/>
</dbReference>
<comment type="catalytic activity">
    <reaction evidence="9">
        <text>uridine(1939) in 23S rRNA + S-adenosyl-L-methionine = 5-methyluridine(1939) in 23S rRNA + S-adenosyl-L-homocysteine + H(+)</text>
        <dbReference type="Rhea" id="RHEA:42908"/>
        <dbReference type="Rhea" id="RHEA-COMP:10278"/>
        <dbReference type="Rhea" id="RHEA-COMP:10279"/>
        <dbReference type="ChEBI" id="CHEBI:15378"/>
        <dbReference type="ChEBI" id="CHEBI:57856"/>
        <dbReference type="ChEBI" id="CHEBI:59789"/>
        <dbReference type="ChEBI" id="CHEBI:65315"/>
        <dbReference type="ChEBI" id="CHEBI:74447"/>
        <dbReference type="EC" id="2.1.1.190"/>
    </reaction>
</comment>
<dbReference type="PATRIC" id="fig|1203554.3.peg.1995"/>
<dbReference type="Pfam" id="PF01938">
    <property type="entry name" value="TRAM"/>
    <property type="match status" value="1"/>
</dbReference>
<dbReference type="GO" id="GO:0070475">
    <property type="term" value="P:rRNA base methylation"/>
    <property type="evidence" value="ECO:0007669"/>
    <property type="project" value="TreeGrafter"/>
</dbReference>
<dbReference type="STRING" id="1203554.HMPREF1476_01911"/>
<protein>
    <recommendedName>
        <fullName evidence="9">23S rRNA (uracil(1939)-C(5))-methyltransferase RlmD</fullName>
        <ecNumber evidence="9">2.1.1.190</ecNumber>
    </recommendedName>
    <alternativeName>
        <fullName evidence="9">23S rRNA(m5U1939)-methyltransferase</fullName>
    </alternativeName>
</protein>
<dbReference type="InterPro" id="IPR010280">
    <property type="entry name" value="U5_MeTrfase_fam"/>
</dbReference>
<comment type="similarity">
    <text evidence="9">Belongs to the class I-like SAM-binding methyltransferase superfamily. RNA M5U methyltransferase family. RlmD subfamily.</text>
</comment>
<dbReference type="NCBIfam" id="TIGR00479">
    <property type="entry name" value="rumA"/>
    <property type="match status" value="1"/>
</dbReference>
<accession>S3CCF5</accession>
<dbReference type="PROSITE" id="PS01230">
    <property type="entry name" value="TRMA_1"/>
    <property type="match status" value="1"/>
</dbReference>
<dbReference type="Proteomes" id="UP000014400">
    <property type="component" value="Unassembled WGS sequence"/>
</dbReference>
<dbReference type="HAMAP" id="MF_01010">
    <property type="entry name" value="23SrRNA_methyltr_RlmD"/>
    <property type="match status" value="1"/>
</dbReference>
<reference evidence="13 14" key="1">
    <citation type="submission" date="2013-04" db="EMBL/GenBank/DDBJ databases">
        <title>The Genome Sequence of Sutterella wadsworthensis HGA0223.</title>
        <authorList>
            <consortium name="The Broad Institute Genomics Platform"/>
            <person name="Earl A."/>
            <person name="Ward D."/>
            <person name="Feldgarden M."/>
            <person name="Gevers D."/>
            <person name="Schmidt T.M."/>
            <person name="Dover J."/>
            <person name="Dai D."/>
            <person name="Walker B."/>
            <person name="Young S."/>
            <person name="Zeng Q."/>
            <person name="Gargeya S."/>
            <person name="Fitzgerald M."/>
            <person name="Haas B."/>
            <person name="Abouelleil A."/>
            <person name="Allen A.W."/>
            <person name="Alvarado L."/>
            <person name="Arachchi H.M."/>
            <person name="Berlin A.M."/>
            <person name="Chapman S.B."/>
            <person name="Gainer-Dewar J."/>
            <person name="Goldberg J."/>
            <person name="Griggs A."/>
            <person name="Gujja S."/>
            <person name="Hansen M."/>
            <person name="Howarth C."/>
            <person name="Imamovic A."/>
            <person name="Ireland A."/>
            <person name="Larimer J."/>
            <person name="McCowan C."/>
            <person name="Murphy C."/>
            <person name="Pearson M."/>
            <person name="Poon T.W."/>
            <person name="Priest M."/>
            <person name="Roberts A."/>
            <person name="Saif S."/>
            <person name="Shea T."/>
            <person name="Sisk P."/>
            <person name="Sykes S."/>
            <person name="Wortman J."/>
            <person name="Nusbaum C."/>
            <person name="Birren B."/>
        </authorList>
    </citation>
    <scope>NUCLEOTIDE SEQUENCE [LARGE SCALE GENOMIC DNA]</scope>
    <source>
        <strain evidence="13 14">HGA0223</strain>
    </source>
</reference>
<feature type="binding site" evidence="9 10">
    <location>
        <position position="281"/>
    </location>
    <ligand>
        <name>S-adenosyl-L-methionine</name>
        <dbReference type="ChEBI" id="CHEBI:59789"/>
    </ligand>
</feature>
<dbReference type="PROSITE" id="PS50926">
    <property type="entry name" value="TRAM"/>
    <property type="match status" value="1"/>
</dbReference>
<sequence length="491" mass="54456">MGRRGRSKERTPEYFTVDVERLDQEGRGIAHLDGKVVFIQGALPGERVTYERLRSKSSFDIGRTSAVLTQSWARVAPRCPKFGFGPGSCGGCTMQHIEPNAQVAFKERILMDTLWHIGKVKPENVLPPIRGPFWNYRHRARLTVRDVAKKGGVLVGFHEKASSYVCDMHACPILTQNVSDMIDPLRELISVLDMRQRMPQIEVAVGGDGRTALVFRHLDPVSPEDMEKLLAFGRAHGADIWLQPKGPETAHAVNPEDEKKLGLELTEFGVRIAFKPTDFTQVNHALNETMVGRAVRLLGLEPDHKVADFFCGLGNFTLPLARCSQRVIGIEGSEGLVARARQGAAENGLAEKTTFRARNLFTWSEQDWEELWQTMGGIDRVLIDPPREGALALARVLAATEKHPARVVYVSCNPATLARDCAILQHEGGWHIRAAGIMNMFPHTGHVESIAVLEPGPKPEKLDEEAERIEARIAAQHEDNVKMTLTDGSEG</sequence>
<keyword evidence="7 9" id="KW-0408">Iron</keyword>
<dbReference type="Gene3D" id="3.40.50.150">
    <property type="entry name" value="Vaccinia Virus protein VP39"/>
    <property type="match status" value="1"/>
</dbReference>
<keyword evidence="5 9" id="KW-0949">S-adenosyl-L-methionine</keyword>
<gene>
    <name evidence="9" type="primary">rlmD</name>
    <name evidence="13" type="ORF">HMPREF1476_01911</name>
</gene>
<dbReference type="PANTHER" id="PTHR11061:SF49">
    <property type="entry name" value="23S RRNA (URACIL(1939)-C(5))-METHYLTRANSFERASE RLMD"/>
    <property type="match status" value="1"/>
</dbReference>
<feature type="binding site" evidence="9">
    <location>
        <position position="89"/>
    </location>
    <ligand>
        <name>[4Fe-4S] cluster</name>
        <dbReference type="ChEBI" id="CHEBI:49883"/>
    </ligand>
</feature>
<feature type="binding site" evidence="9">
    <location>
        <position position="171"/>
    </location>
    <ligand>
        <name>[4Fe-4S] cluster</name>
        <dbReference type="ChEBI" id="CHEBI:49883"/>
    </ligand>
</feature>
<feature type="active site" description="Nucleophile" evidence="9 10">
    <location>
        <position position="412"/>
    </location>
</feature>
<dbReference type="NCBIfam" id="NF009639">
    <property type="entry name" value="PRK13168.1"/>
    <property type="match status" value="1"/>
</dbReference>
<evidence type="ECO:0000256" key="3">
    <source>
        <dbReference type="ARBA" id="ARBA00022603"/>
    </source>
</evidence>
<evidence type="ECO:0000256" key="1">
    <source>
        <dbReference type="ARBA" id="ARBA00022485"/>
    </source>
</evidence>
<feature type="binding site" evidence="9 10">
    <location>
        <position position="384"/>
    </location>
    <ligand>
        <name>S-adenosyl-L-methionine</name>
        <dbReference type="ChEBI" id="CHEBI:59789"/>
    </ligand>
</feature>
<dbReference type="EC" id="2.1.1.190" evidence="9"/>
<comment type="function">
    <text evidence="9">Catalyzes the formation of 5-methyl-uridine at position 1939 (m5U1939) in 23S rRNA.</text>
</comment>
<dbReference type="CDD" id="cd02440">
    <property type="entry name" value="AdoMet_MTases"/>
    <property type="match status" value="1"/>
</dbReference>
<dbReference type="RefSeq" id="WP_016475389.1">
    <property type="nucleotide sequence ID" value="NZ_KE150480.1"/>
</dbReference>
<evidence type="ECO:0000256" key="5">
    <source>
        <dbReference type="ARBA" id="ARBA00022691"/>
    </source>
</evidence>
<keyword evidence="3 9" id="KW-0489">Methyltransferase</keyword>
<feature type="binding site" evidence="9">
    <location>
        <position position="92"/>
    </location>
    <ligand>
        <name>[4Fe-4S] cluster</name>
        <dbReference type="ChEBI" id="CHEBI:49883"/>
    </ligand>
</feature>
<dbReference type="InterPro" id="IPR030390">
    <property type="entry name" value="MeTrfase_TrmA_AS"/>
</dbReference>
<keyword evidence="8 9" id="KW-0411">Iron-sulfur</keyword>
<dbReference type="InterPro" id="IPR001566">
    <property type="entry name" value="23S_rRNA_MeTrfase_RlmD"/>
</dbReference>
<dbReference type="GO" id="GO:0070041">
    <property type="term" value="F:rRNA (uridine-C5-)-methyltransferase activity"/>
    <property type="evidence" value="ECO:0007669"/>
    <property type="project" value="UniProtKB-UniRule"/>
</dbReference>
<dbReference type="Gene3D" id="2.40.50.1070">
    <property type="match status" value="1"/>
</dbReference>
<dbReference type="Gene3D" id="2.40.50.140">
    <property type="entry name" value="Nucleic acid-binding proteins"/>
    <property type="match status" value="1"/>
</dbReference>
<evidence type="ECO:0000313" key="14">
    <source>
        <dbReference type="Proteomes" id="UP000014400"/>
    </source>
</evidence>
<organism evidence="13 14">
    <name type="scientific">Sutterella wadsworthensis HGA0223</name>
    <dbReference type="NCBI Taxonomy" id="1203554"/>
    <lineage>
        <taxon>Bacteria</taxon>
        <taxon>Pseudomonadati</taxon>
        <taxon>Pseudomonadota</taxon>
        <taxon>Betaproteobacteria</taxon>
        <taxon>Burkholderiales</taxon>
        <taxon>Sutterellaceae</taxon>
        <taxon>Sutterella</taxon>
    </lineage>
</organism>